<name>A0A3S1A6M3_ELYCH</name>
<dbReference type="Gene3D" id="1.10.490.10">
    <property type="entry name" value="Globins"/>
    <property type="match status" value="1"/>
</dbReference>
<gene>
    <name evidence="10" type="ORF">EGW08_000312</name>
</gene>
<keyword evidence="4" id="KW-0479">Metal-binding</keyword>
<evidence type="ECO:0000256" key="5">
    <source>
        <dbReference type="ARBA" id="ARBA00023004"/>
    </source>
</evidence>
<dbReference type="AlphaFoldDB" id="A0A3S1A6M3"/>
<evidence type="ECO:0000256" key="6">
    <source>
        <dbReference type="ARBA" id="ARBA00023179"/>
    </source>
</evidence>
<keyword evidence="3 8" id="KW-0349">Heme</keyword>
<protein>
    <recommendedName>
        <fullName evidence="1">Globin</fullName>
    </recommendedName>
    <alternativeName>
        <fullName evidence="7">Myoglobin</fullName>
    </alternativeName>
</protein>
<dbReference type="GO" id="GO:0005344">
    <property type="term" value="F:oxygen carrier activity"/>
    <property type="evidence" value="ECO:0007669"/>
    <property type="project" value="UniProtKB-KW"/>
</dbReference>
<accession>A0A3S1A6M3</accession>
<dbReference type="SUPFAM" id="SSF46458">
    <property type="entry name" value="Globin-like"/>
    <property type="match status" value="1"/>
</dbReference>
<dbReference type="InterPro" id="IPR000971">
    <property type="entry name" value="Globin"/>
</dbReference>
<dbReference type="GO" id="GO:0019825">
    <property type="term" value="F:oxygen binding"/>
    <property type="evidence" value="ECO:0007669"/>
    <property type="project" value="InterPro"/>
</dbReference>
<dbReference type="EMBL" id="RQTK01000004">
    <property type="protein sequence ID" value="RUS91910.1"/>
    <property type="molecule type" value="Genomic_DNA"/>
</dbReference>
<evidence type="ECO:0000256" key="7">
    <source>
        <dbReference type="ARBA" id="ARBA00030087"/>
    </source>
</evidence>
<evidence type="ECO:0000256" key="8">
    <source>
        <dbReference type="RuleBase" id="RU000356"/>
    </source>
</evidence>
<dbReference type="OrthoDB" id="10417287at2759"/>
<evidence type="ECO:0000256" key="4">
    <source>
        <dbReference type="ARBA" id="ARBA00022723"/>
    </source>
</evidence>
<dbReference type="InterPro" id="IPR009050">
    <property type="entry name" value="Globin-like_sf"/>
</dbReference>
<comment type="caution">
    <text evidence="10">The sequence shown here is derived from an EMBL/GenBank/DDBJ whole genome shotgun (WGS) entry which is preliminary data.</text>
</comment>
<reference evidence="10 11" key="1">
    <citation type="submission" date="2019-01" db="EMBL/GenBank/DDBJ databases">
        <title>A draft genome assembly of the solar-powered sea slug Elysia chlorotica.</title>
        <authorList>
            <person name="Cai H."/>
            <person name="Li Q."/>
            <person name="Fang X."/>
            <person name="Li J."/>
            <person name="Curtis N.E."/>
            <person name="Altenburger A."/>
            <person name="Shibata T."/>
            <person name="Feng M."/>
            <person name="Maeda T."/>
            <person name="Schwartz J.A."/>
            <person name="Shigenobu S."/>
            <person name="Lundholm N."/>
            <person name="Nishiyama T."/>
            <person name="Yang H."/>
            <person name="Hasebe M."/>
            <person name="Li S."/>
            <person name="Pierce S.K."/>
            <person name="Wang J."/>
        </authorList>
    </citation>
    <scope>NUCLEOTIDE SEQUENCE [LARGE SCALE GENOMIC DNA]</scope>
    <source>
        <strain evidence="10">EC2010</strain>
        <tissue evidence="10">Whole organism of an adult</tissue>
    </source>
</reference>
<dbReference type="GO" id="GO:0046872">
    <property type="term" value="F:metal ion binding"/>
    <property type="evidence" value="ECO:0007669"/>
    <property type="project" value="UniProtKB-KW"/>
</dbReference>
<sequence>MGCFMCTRLCDRGVASKGSFDSLDSDDHGFRALTNTCQEGLYHVEDIKAPEKSEFDVPKFSSSAMVYMNNSRQRPDLNPFAHGVEKNPEVYFRYFPFLKVKESGGVYILETEISQETVKSKDSIDKIQKTDEFLKHLKITNKIINCLVGIAITDDLEMVEPHLIRIGAKHAELGIPAKHMHAFQESFLDYLQELIELDKITYEKWNLFIKYIINTIIHGMNEHYNKVLFVYWSVHRNHGIKCFSANCGGRPKVRGIDGDCMLSLRNMAATVEALQD</sequence>
<evidence type="ECO:0000256" key="2">
    <source>
        <dbReference type="ARBA" id="ARBA00022448"/>
    </source>
</evidence>
<evidence type="ECO:0000259" key="9">
    <source>
        <dbReference type="Pfam" id="PF00042"/>
    </source>
</evidence>
<evidence type="ECO:0000313" key="10">
    <source>
        <dbReference type="EMBL" id="RUS91910.1"/>
    </source>
</evidence>
<feature type="domain" description="Globin" evidence="9">
    <location>
        <begin position="122"/>
        <end position="215"/>
    </location>
</feature>
<keyword evidence="8" id="KW-0561">Oxygen transport</keyword>
<dbReference type="Pfam" id="PF00042">
    <property type="entry name" value="Globin"/>
    <property type="match status" value="1"/>
</dbReference>
<organism evidence="10 11">
    <name type="scientific">Elysia chlorotica</name>
    <name type="common">Eastern emerald elysia</name>
    <name type="synonym">Sea slug</name>
    <dbReference type="NCBI Taxonomy" id="188477"/>
    <lineage>
        <taxon>Eukaryota</taxon>
        <taxon>Metazoa</taxon>
        <taxon>Spiralia</taxon>
        <taxon>Lophotrochozoa</taxon>
        <taxon>Mollusca</taxon>
        <taxon>Gastropoda</taxon>
        <taxon>Heterobranchia</taxon>
        <taxon>Euthyneura</taxon>
        <taxon>Panpulmonata</taxon>
        <taxon>Sacoglossa</taxon>
        <taxon>Placobranchoidea</taxon>
        <taxon>Plakobranchidae</taxon>
        <taxon>Elysia</taxon>
    </lineage>
</organism>
<comment type="similarity">
    <text evidence="8">Belongs to the globin family.</text>
</comment>
<evidence type="ECO:0000256" key="1">
    <source>
        <dbReference type="ARBA" id="ARBA00013895"/>
    </source>
</evidence>
<keyword evidence="2 8" id="KW-0813">Transport</keyword>
<proteinExistence type="inferred from homology"/>
<keyword evidence="6" id="KW-0514">Muscle protein</keyword>
<dbReference type="InterPro" id="IPR044399">
    <property type="entry name" value="Mb-like_M"/>
</dbReference>
<dbReference type="GO" id="GO:0020037">
    <property type="term" value="F:heme binding"/>
    <property type="evidence" value="ECO:0007669"/>
    <property type="project" value="InterPro"/>
</dbReference>
<dbReference type="InterPro" id="IPR012292">
    <property type="entry name" value="Globin/Proto"/>
</dbReference>
<evidence type="ECO:0000256" key="3">
    <source>
        <dbReference type="ARBA" id="ARBA00022617"/>
    </source>
</evidence>
<keyword evidence="5" id="KW-0408">Iron</keyword>
<dbReference type="CDD" id="cd01040">
    <property type="entry name" value="Mb-like"/>
    <property type="match status" value="1"/>
</dbReference>
<evidence type="ECO:0000313" key="11">
    <source>
        <dbReference type="Proteomes" id="UP000271974"/>
    </source>
</evidence>
<keyword evidence="11" id="KW-1185">Reference proteome</keyword>
<dbReference type="Proteomes" id="UP000271974">
    <property type="component" value="Unassembled WGS sequence"/>
</dbReference>